<accession>A0A6S7CM68</accession>
<dbReference type="Proteomes" id="UP000494365">
    <property type="component" value="Unassembled WGS sequence"/>
</dbReference>
<sequence>MIEVDLAHPDAAQQVVDQTLAAFGQIDALLNIAGAVPQIDVFDMTDERATRSGSPCAPLR</sequence>
<dbReference type="Gene3D" id="3.40.50.720">
    <property type="entry name" value="NAD(P)-binding Rossmann-like Domain"/>
    <property type="match status" value="1"/>
</dbReference>
<reference evidence="1 2" key="1">
    <citation type="submission" date="2020-04" db="EMBL/GenBank/DDBJ databases">
        <authorList>
            <person name="De Canck E."/>
        </authorList>
    </citation>
    <scope>NUCLEOTIDE SEQUENCE [LARGE SCALE GENOMIC DNA]</scope>
    <source>
        <strain evidence="1 2">LMG 28614</strain>
    </source>
</reference>
<proteinExistence type="predicted"/>
<dbReference type="SUPFAM" id="SSF51735">
    <property type="entry name" value="NAD(P)-binding Rossmann-fold domains"/>
    <property type="match status" value="1"/>
</dbReference>
<organism evidence="1 2">
    <name type="scientific">Paraburkholderia ultramafica</name>
    <dbReference type="NCBI Taxonomy" id="1544867"/>
    <lineage>
        <taxon>Bacteria</taxon>
        <taxon>Pseudomonadati</taxon>
        <taxon>Pseudomonadota</taxon>
        <taxon>Betaproteobacteria</taxon>
        <taxon>Burkholderiales</taxon>
        <taxon>Burkholderiaceae</taxon>
        <taxon>Paraburkholderia</taxon>
    </lineage>
</organism>
<evidence type="ECO:0000313" key="1">
    <source>
        <dbReference type="EMBL" id="CAB3793238.1"/>
    </source>
</evidence>
<dbReference type="EMBL" id="CADIKK010000016">
    <property type="protein sequence ID" value="CAB3793238.1"/>
    <property type="molecule type" value="Genomic_DNA"/>
</dbReference>
<name>A0A6S7CM68_9BURK</name>
<evidence type="ECO:0000313" key="2">
    <source>
        <dbReference type="Proteomes" id="UP000494365"/>
    </source>
</evidence>
<dbReference type="InterPro" id="IPR036291">
    <property type="entry name" value="NAD(P)-bd_dom_sf"/>
</dbReference>
<dbReference type="AlphaFoldDB" id="A0A6S7CM68"/>
<protein>
    <submittedName>
        <fullName evidence="1">Uncharacterized protein</fullName>
    </submittedName>
</protein>
<gene>
    <name evidence="1" type="ORF">LMG28614_03678</name>
</gene>
<keyword evidence="2" id="KW-1185">Reference proteome</keyword>